<evidence type="ECO:0000313" key="9">
    <source>
        <dbReference type="EMBL" id="KAK3911232.1"/>
    </source>
</evidence>
<dbReference type="GO" id="GO:0005886">
    <property type="term" value="C:plasma membrane"/>
    <property type="evidence" value="ECO:0007669"/>
    <property type="project" value="UniProtKB-SubCell"/>
</dbReference>
<evidence type="ECO:0000256" key="6">
    <source>
        <dbReference type="ARBA" id="ARBA00023170"/>
    </source>
</evidence>
<keyword evidence="6 8" id="KW-0675">Receptor</keyword>
<comment type="function">
    <text evidence="8">Gustatory receptor which mediates acceptance or avoidance behavior, depending on its substrates.</text>
</comment>
<keyword evidence="5 8" id="KW-0472">Membrane</keyword>
<evidence type="ECO:0000256" key="8">
    <source>
        <dbReference type="RuleBase" id="RU363108"/>
    </source>
</evidence>
<comment type="caution">
    <text evidence="9">The sequence shown here is derived from an EMBL/GenBank/DDBJ whole genome shotgun (WGS) entry which is preliminary data.</text>
</comment>
<dbReference type="AlphaFoldDB" id="A0AAE1GXV4"/>
<evidence type="ECO:0000313" key="10">
    <source>
        <dbReference type="Proteomes" id="UP001219518"/>
    </source>
</evidence>
<comment type="caution">
    <text evidence="8">Lacks conserved residue(s) required for the propagation of feature annotation.</text>
</comment>
<dbReference type="GO" id="GO:0043025">
    <property type="term" value="C:neuronal cell body"/>
    <property type="evidence" value="ECO:0007669"/>
    <property type="project" value="TreeGrafter"/>
</dbReference>
<dbReference type="GO" id="GO:0030424">
    <property type="term" value="C:axon"/>
    <property type="evidence" value="ECO:0007669"/>
    <property type="project" value="TreeGrafter"/>
</dbReference>
<feature type="transmembrane region" description="Helical" evidence="8">
    <location>
        <begin position="64"/>
        <end position="87"/>
    </location>
</feature>
<gene>
    <name evidence="9" type="ORF">KUF71_004361</name>
</gene>
<name>A0AAE1GXV4_9NEOP</name>
<evidence type="ECO:0000256" key="2">
    <source>
        <dbReference type="ARBA" id="ARBA00022475"/>
    </source>
</evidence>
<dbReference type="EMBL" id="JAHWGI010000255">
    <property type="protein sequence ID" value="KAK3911232.1"/>
    <property type="molecule type" value="Genomic_DNA"/>
</dbReference>
<feature type="transmembrane region" description="Helical" evidence="8">
    <location>
        <begin position="162"/>
        <end position="179"/>
    </location>
</feature>
<comment type="similarity">
    <text evidence="8">Belongs to the insect chemoreceptor superfamily. Gustatory receptor (GR) family.</text>
</comment>
<evidence type="ECO:0000256" key="1">
    <source>
        <dbReference type="ARBA" id="ARBA00004651"/>
    </source>
</evidence>
<protein>
    <recommendedName>
        <fullName evidence="8">Gustatory receptor</fullName>
    </recommendedName>
</protein>
<evidence type="ECO:0000256" key="5">
    <source>
        <dbReference type="ARBA" id="ARBA00023136"/>
    </source>
</evidence>
<dbReference type="InterPro" id="IPR013604">
    <property type="entry name" value="7TM_chemorcpt"/>
</dbReference>
<evidence type="ECO:0000256" key="7">
    <source>
        <dbReference type="ARBA" id="ARBA00023224"/>
    </source>
</evidence>
<reference evidence="9" key="1">
    <citation type="submission" date="2021-07" db="EMBL/GenBank/DDBJ databases">
        <authorList>
            <person name="Catto M.A."/>
            <person name="Jacobson A."/>
            <person name="Kennedy G."/>
            <person name="Labadie P."/>
            <person name="Hunt B.G."/>
            <person name="Srinivasan R."/>
        </authorList>
    </citation>
    <scope>NUCLEOTIDE SEQUENCE</scope>
    <source>
        <strain evidence="9">PL_HMW_Pooled</strain>
        <tissue evidence="9">Head</tissue>
    </source>
</reference>
<evidence type="ECO:0000256" key="3">
    <source>
        <dbReference type="ARBA" id="ARBA00022692"/>
    </source>
</evidence>
<keyword evidence="3 8" id="KW-0812">Transmembrane</keyword>
<feature type="transmembrane region" description="Helical" evidence="8">
    <location>
        <begin position="258"/>
        <end position="281"/>
    </location>
</feature>
<proteinExistence type="inferred from homology"/>
<evidence type="ECO:0000256" key="4">
    <source>
        <dbReference type="ARBA" id="ARBA00022989"/>
    </source>
</evidence>
<accession>A0AAE1GXV4</accession>
<organism evidence="9 10">
    <name type="scientific">Frankliniella fusca</name>
    <dbReference type="NCBI Taxonomy" id="407009"/>
    <lineage>
        <taxon>Eukaryota</taxon>
        <taxon>Metazoa</taxon>
        <taxon>Ecdysozoa</taxon>
        <taxon>Arthropoda</taxon>
        <taxon>Hexapoda</taxon>
        <taxon>Insecta</taxon>
        <taxon>Pterygota</taxon>
        <taxon>Neoptera</taxon>
        <taxon>Paraneoptera</taxon>
        <taxon>Thysanoptera</taxon>
        <taxon>Terebrantia</taxon>
        <taxon>Thripoidea</taxon>
        <taxon>Thripidae</taxon>
        <taxon>Frankliniella</taxon>
    </lineage>
</organism>
<dbReference type="GO" id="GO:0030425">
    <property type="term" value="C:dendrite"/>
    <property type="evidence" value="ECO:0007669"/>
    <property type="project" value="TreeGrafter"/>
</dbReference>
<keyword evidence="7 8" id="KW-0807">Transducer</keyword>
<keyword evidence="4 8" id="KW-1133">Transmembrane helix</keyword>
<dbReference type="PANTHER" id="PTHR21143:SF121">
    <property type="entry name" value="GUSTATORY AND ODORANT RECEPTOR 21A"/>
    <property type="match status" value="1"/>
</dbReference>
<dbReference type="GO" id="GO:0050909">
    <property type="term" value="P:sensory perception of taste"/>
    <property type="evidence" value="ECO:0007669"/>
    <property type="project" value="InterPro"/>
</dbReference>
<feature type="transmembrane region" description="Helical" evidence="8">
    <location>
        <begin position="108"/>
        <end position="128"/>
    </location>
</feature>
<reference evidence="9" key="2">
    <citation type="journal article" date="2023" name="BMC Genomics">
        <title>Pest status, molecular evolution, and epigenetic factors derived from the genome assembly of Frankliniella fusca, a thysanopteran phytovirus vector.</title>
        <authorList>
            <person name="Catto M.A."/>
            <person name="Labadie P.E."/>
            <person name="Jacobson A.L."/>
            <person name="Kennedy G.G."/>
            <person name="Srinivasan R."/>
            <person name="Hunt B.G."/>
        </authorList>
    </citation>
    <scope>NUCLEOTIDE SEQUENCE</scope>
    <source>
        <strain evidence="9">PL_HMW_Pooled</strain>
    </source>
</reference>
<comment type="subcellular location">
    <subcellularLocation>
        <location evidence="1 8">Cell membrane</location>
        <topology evidence="1 8">Multi-pass membrane protein</topology>
    </subcellularLocation>
</comment>
<sequence>MGVARGGIWSGSDGGRPEPRHVGALLETRLRNSPTVPVFLSLAVGGLLPVRLSRPYLPSTEALLLTTAPYCCVLMSVVLYSTSSVLFRHLPSVMEARVFMQLYTRLKCVNAVLTITPILLIPYMWAGFRGLVARAVDFCSYEITHEFLTGRRLDWSKHVRRNQAVIAAFYALLMAVFLFSNKILDPEMNCHVPSYACSLHFQTHISLWYITWINQIHFAAEDVLQYLAESKEHPCETLRRARKLWVELRELLEMNKTLRALIFLICGYLFVVATLALYQVIHYGRLGETGTALGQSVIYLTMFFQIFMFCNETHKCTSTMNKSFTAVLDRFSLKAEDDETRKVINLFYLSIAANPSKASLAGFMTCDRSLLTSMASATLTYLVVLVQFQTIATGAVNSTSPYFVNSTPTPQSAYDE</sequence>
<keyword evidence="10" id="KW-1185">Reference proteome</keyword>
<dbReference type="PANTHER" id="PTHR21143">
    <property type="entry name" value="INVERTEBRATE GUSTATORY RECEPTOR"/>
    <property type="match status" value="1"/>
</dbReference>
<feature type="transmembrane region" description="Helical" evidence="8">
    <location>
        <begin position="293"/>
        <end position="310"/>
    </location>
</feature>
<dbReference type="Proteomes" id="UP001219518">
    <property type="component" value="Unassembled WGS sequence"/>
</dbReference>
<keyword evidence="2 8" id="KW-1003">Cell membrane</keyword>
<dbReference type="Pfam" id="PF08395">
    <property type="entry name" value="7tm_7"/>
    <property type="match status" value="1"/>
</dbReference>
<dbReference type="GO" id="GO:0007165">
    <property type="term" value="P:signal transduction"/>
    <property type="evidence" value="ECO:0007669"/>
    <property type="project" value="UniProtKB-KW"/>
</dbReference>